<protein>
    <submittedName>
        <fullName evidence="1">Uncharacterized protein</fullName>
    </submittedName>
</protein>
<evidence type="ECO:0000313" key="2">
    <source>
        <dbReference type="Proteomes" id="UP000828251"/>
    </source>
</evidence>
<organism evidence="1 2">
    <name type="scientific">Gossypium stocksii</name>
    <dbReference type="NCBI Taxonomy" id="47602"/>
    <lineage>
        <taxon>Eukaryota</taxon>
        <taxon>Viridiplantae</taxon>
        <taxon>Streptophyta</taxon>
        <taxon>Embryophyta</taxon>
        <taxon>Tracheophyta</taxon>
        <taxon>Spermatophyta</taxon>
        <taxon>Magnoliopsida</taxon>
        <taxon>eudicotyledons</taxon>
        <taxon>Gunneridae</taxon>
        <taxon>Pentapetalae</taxon>
        <taxon>rosids</taxon>
        <taxon>malvids</taxon>
        <taxon>Malvales</taxon>
        <taxon>Malvaceae</taxon>
        <taxon>Malvoideae</taxon>
        <taxon>Gossypium</taxon>
    </lineage>
</organism>
<dbReference type="Proteomes" id="UP000828251">
    <property type="component" value="Unassembled WGS sequence"/>
</dbReference>
<evidence type="ECO:0000313" key="1">
    <source>
        <dbReference type="EMBL" id="KAH1039937.1"/>
    </source>
</evidence>
<feature type="non-terminal residue" evidence="1">
    <location>
        <position position="1"/>
    </location>
</feature>
<dbReference type="OrthoDB" id="1298874at2759"/>
<keyword evidence="2" id="KW-1185">Reference proteome</keyword>
<proteinExistence type="predicted"/>
<comment type="caution">
    <text evidence="1">The sequence shown here is derived from an EMBL/GenBank/DDBJ whole genome shotgun (WGS) entry which is preliminary data.</text>
</comment>
<dbReference type="AlphaFoldDB" id="A0A9D3UG89"/>
<sequence>LRKDVGNLIKSFVSQDQMLHEFLTRLLVISTILPPKSRVHTMSQPTDSSSIGPHKPARIQFSKFLGTNTDRWVLQAECYFTFYNIQEQDRLTIASFYLDNDATEWFD</sequence>
<gene>
    <name evidence="1" type="ORF">J1N35_041680</name>
</gene>
<dbReference type="EMBL" id="JAIQCV010000012">
    <property type="protein sequence ID" value="KAH1039937.1"/>
    <property type="molecule type" value="Genomic_DNA"/>
</dbReference>
<reference evidence="1 2" key="1">
    <citation type="journal article" date="2021" name="Plant Biotechnol. J.">
        <title>Multi-omics assisted identification of the key and species-specific regulatory components of drought-tolerant mechanisms in Gossypium stocksii.</title>
        <authorList>
            <person name="Yu D."/>
            <person name="Ke L."/>
            <person name="Zhang D."/>
            <person name="Wu Y."/>
            <person name="Sun Y."/>
            <person name="Mei J."/>
            <person name="Sun J."/>
            <person name="Sun Y."/>
        </authorList>
    </citation>
    <scope>NUCLEOTIDE SEQUENCE [LARGE SCALE GENOMIC DNA]</scope>
    <source>
        <strain evidence="2">cv. E1</strain>
        <tissue evidence="1">Leaf</tissue>
    </source>
</reference>
<name>A0A9D3UG89_9ROSI</name>
<accession>A0A9D3UG89</accession>